<dbReference type="InterPro" id="IPR050126">
    <property type="entry name" value="Ap4A_hydrolase"/>
</dbReference>
<dbReference type="RefSeq" id="WP_257314935.1">
    <property type="nucleotide sequence ID" value="NZ_JANFDG010000008.1"/>
</dbReference>
<feature type="domain" description="Calcineurin-like phosphoesterase" evidence="1">
    <location>
        <begin position="32"/>
        <end position="224"/>
    </location>
</feature>
<protein>
    <submittedName>
        <fullName evidence="2">Metallophosphoesterase family protein</fullName>
        <ecNumber evidence="2">3.1.-.-</ecNumber>
    </submittedName>
</protein>
<dbReference type="PANTHER" id="PTHR42850:SF4">
    <property type="entry name" value="ZINC-DEPENDENT ENDOPOLYPHOSPHATASE"/>
    <property type="match status" value="1"/>
</dbReference>
<dbReference type="Proteomes" id="UP001595377">
    <property type="component" value="Unassembled WGS sequence"/>
</dbReference>
<evidence type="ECO:0000313" key="3">
    <source>
        <dbReference type="Proteomes" id="UP001595377"/>
    </source>
</evidence>
<dbReference type="SUPFAM" id="SSF56300">
    <property type="entry name" value="Metallo-dependent phosphatases"/>
    <property type="match status" value="1"/>
</dbReference>
<dbReference type="PANTHER" id="PTHR42850">
    <property type="entry name" value="METALLOPHOSPHOESTERASE"/>
    <property type="match status" value="1"/>
</dbReference>
<name>A0ABV7DD41_9HYPH</name>
<evidence type="ECO:0000313" key="2">
    <source>
        <dbReference type="EMBL" id="MFC3072215.1"/>
    </source>
</evidence>
<evidence type="ECO:0000259" key="1">
    <source>
        <dbReference type="Pfam" id="PF00149"/>
    </source>
</evidence>
<dbReference type="Gene3D" id="3.60.21.10">
    <property type="match status" value="1"/>
</dbReference>
<sequence>MRSLLRRIFRQPDAPQAPVARRRRVEIADGRPIYAIGDVHGCFEALLALEDRIAADARRLALTRPLVVYLGDYIDRGPDSRAVLNHLARSDHADRIERVALCGNHDDTFLRFLRSPGDNMGWLDFGGDATLRSYGIDPAAVLKRRAGDLGRILREAVPGHHVALLESLPVALACGDLLFVHAGIRPGVALEDQDDEDLLWIREPFLSEGPRLPLTVVHGHTAGSEPVFGRGRVCIDTGCYATGRLTAIRITPDGSALL</sequence>
<dbReference type="CDD" id="cd00144">
    <property type="entry name" value="MPP_PPP_family"/>
    <property type="match status" value="1"/>
</dbReference>
<accession>A0ABV7DD41</accession>
<dbReference type="InterPro" id="IPR004843">
    <property type="entry name" value="Calcineurin-like_PHP"/>
</dbReference>
<keyword evidence="3" id="KW-1185">Reference proteome</keyword>
<dbReference type="EMBL" id="JBHRSP010000005">
    <property type="protein sequence ID" value="MFC3072215.1"/>
    <property type="molecule type" value="Genomic_DNA"/>
</dbReference>
<reference evidence="3" key="1">
    <citation type="journal article" date="2019" name="Int. J. Syst. Evol. Microbiol.">
        <title>The Global Catalogue of Microorganisms (GCM) 10K type strain sequencing project: providing services to taxonomists for standard genome sequencing and annotation.</title>
        <authorList>
            <consortium name="The Broad Institute Genomics Platform"/>
            <consortium name="The Broad Institute Genome Sequencing Center for Infectious Disease"/>
            <person name="Wu L."/>
            <person name="Ma J."/>
        </authorList>
    </citation>
    <scope>NUCLEOTIDE SEQUENCE [LARGE SCALE GENOMIC DNA]</scope>
    <source>
        <strain evidence="3">KCTC 52677</strain>
    </source>
</reference>
<keyword evidence="2" id="KW-0378">Hydrolase</keyword>
<gene>
    <name evidence="2" type="ORF">ACFOHH_03765</name>
</gene>
<proteinExistence type="predicted"/>
<dbReference type="GO" id="GO:0016787">
    <property type="term" value="F:hydrolase activity"/>
    <property type="evidence" value="ECO:0007669"/>
    <property type="project" value="UniProtKB-KW"/>
</dbReference>
<dbReference type="EC" id="3.1.-.-" evidence="2"/>
<comment type="caution">
    <text evidence="2">The sequence shown here is derived from an EMBL/GenBank/DDBJ whole genome shotgun (WGS) entry which is preliminary data.</text>
</comment>
<organism evidence="2 3">
    <name type="scientific">Shinella pollutisoli</name>
    <dbReference type="NCBI Taxonomy" id="2250594"/>
    <lineage>
        <taxon>Bacteria</taxon>
        <taxon>Pseudomonadati</taxon>
        <taxon>Pseudomonadota</taxon>
        <taxon>Alphaproteobacteria</taxon>
        <taxon>Hyphomicrobiales</taxon>
        <taxon>Rhizobiaceae</taxon>
        <taxon>Shinella</taxon>
    </lineage>
</organism>
<dbReference type="InterPro" id="IPR029052">
    <property type="entry name" value="Metallo-depent_PP-like"/>
</dbReference>
<dbReference type="Pfam" id="PF00149">
    <property type="entry name" value="Metallophos"/>
    <property type="match status" value="1"/>
</dbReference>